<dbReference type="GO" id="GO:0055085">
    <property type="term" value="P:transmembrane transport"/>
    <property type="evidence" value="ECO:0007669"/>
    <property type="project" value="InterPro"/>
</dbReference>
<proteinExistence type="inferred from homology"/>
<dbReference type="SUPFAM" id="SSF161098">
    <property type="entry name" value="MetI-like"/>
    <property type="match status" value="1"/>
</dbReference>
<dbReference type="PANTHER" id="PTHR30193">
    <property type="entry name" value="ABC TRANSPORTER PERMEASE PROTEIN"/>
    <property type="match status" value="1"/>
</dbReference>
<dbReference type="GeneID" id="93276611"/>
<evidence type="ECO:0000259" key="8">
    <source>
        <dbReference type="PROSITE" id="PS50928"/>
    </source>
</evidence>
<evidence type="ECO:0000256" key="7">
    <source>
        <dbReference type="RuleBase" id="RU363032"/>
    </source>
</evidence>
<dbReference type="RefSeq" id="WP_092362302.1">
    <property type="nucleotide sequence ID" value="NZ_CP176637.1"/>
</dbReference>
<reference evidence="10" key="1">
    <citation type="submission" date="2016-10" db="EMBL/GenBank/DDBJ databases">
        <authorList>
            <person name="Varghese N."/>
            <person name="Submissions S."/>
        </authorList>
    </citation>
    <scope>NUCLEOTIDE SEQUENCE [LARGE SCALE GENOMIC DNA]</scope>
    <source>
        <strain evidence="10">NLAE-zl-G277</strain>
    </source>
</reference>
<evidence type="ECO:0000256" key="1">
    <source>
        <dbReference type="ARBA" id="ARBA00004651"/>
    </source>
</evidence>
<feature type="domain" description="ABC transmembrane type-1" evidence="8">
    <location>
        <begin position="68"/>
        <end position="286"/>
    </location>
</feature>
<feature type="transmembrane region" description="Helical" evidence="7">
    <location>
        <begin position="74"/>
        <end position="93"/>
    </location>
</feature>
<dbReference type="InterPro" id="IPR000515">
    <property type="entry name" value="MetI-like"/>
</dbReference>
<keyword evidence="2 7" id="KW-0813">Transport</keyword>
<keyword evidence="4 7" id="KW-0812">Transmembrane</keyword>
<feature type="transmembrane region" description="Helical" evidence="7">
    <location>
        <begin position="265"/>
        <end position="287"/>
    </location>
</feature>
<evidence type="ECO:0000256" key="3">
    <source>
        <dbReference type="ARBA" id="ARBA00022475"/>
    </source>
</evidence>
<dbReference type="PANTHER" id="PTHR30193:SF37">
    <property type="entry name" value="INNER MEMBRANE ABC TRANSPORTER PERMEASE PROTEIN YCJO"/>
    <property type="match status" value="1"/>
</dbReference>
<dbReference type="InterPro" id="IPR051393">
    <property type="entry name" value="ABC_transporter_permease"/>
</dbReference>
<feature type="transmembrane region" description="Helical" evidence="7">
    <location>
        <begin position="7"/>
        <end position="31"/>
    </location>
</feature>
<keyword evidence="5 7" id="KW-1133">Transmembrane helix</keyword>
<dbReference type="Gene3D" id="1.10.3720.10">
    <property type="entry name" value="MetI-like"/>
    <property type="match status" value="1"/>
</dbReference>
<evidence type="ECO:0000256" key="6">
    <source>
        <dbReference type="ARBA" id="ARBA00023136"/>
    </source>
</evidence>
<organism evidence="9 10">
    <name type="scientific">Enterocloster lavalensis</name>
    <dbReference type="NCBI Taxonomy" id="460384"/>
    <lineage>
        <taxon>Bacteria</taxon>
        <taxon>Bacillati</taxon>
        <taxon>Bacillota</taxon>
        <taxon>Clostridia</taxon>
        <taxon>Lachnospirales</taxon>
        <taxon>Lachnospiraceae</taxon>
        <taxon>Enterocloster</taxon>
    </lineage>
</organism>
<sequence length="293" mass="33577">MTYKRKNLLAAVLFLLPFTVFYTIFTIWPIIQGLYVSLHKWGLMGKQRFVGLKNYQKFLGDRYFWEALGNTTKFVVLTVPVLMVLALLLALLANRNSRGRKFFRVAYYLPNVLSVTVVSYCALFMFKPYLGFVNSFLKTIGVLQPAEEIFWLSEGQRPWFVVVAATVWWTVGYSMMLYLSALKDIPGQLYEAAAMDGATDMKAFFYITIPMLKRTTYLIFMLQVIASFKVFGQFWLITKGGPGTSTRPLIQLIYQTGFEKNNMGYASAMSFALFLILLVLTVAQLSVQRRGER</sequence>
<dbReference type="Pfam" id="PF00528">
    <property type="entry name" value="BPD_transp_1"/>
    <property type="match status" value="1"/>
</dbReference>
<feature type="transmembrane region" description="Helical" evidence="7">
    <location>
        <begin position="159"/>
        <end position="179"/>
    </location>
</feature>
<gene>
    <name evidence="9" type="ORF">SAMN05216313_106187</name>
</gene>
<name>A0A1I0EK91_9FIRM</name>
<keyword evidence="6 7" id="KW-0472">Membrane</keyword>
<keyword evidence="3" id="KW-1003">Cell membrane</keyword>
<evidence type="ECO:0000256" key="5">
    <source>
        <dbReference type="ARBA" id="ARBA00022989"/>
    </source>
</evidence>
<dbReference type="CDD" id="cd06261">
    <property type="entry name" value="TM_PBP2"/>
    <property type="match status" value="1"/>
</dbReference>
<dbReference type="InterPro" id="IPR035906">
    <property type="entry name" value="MetI-like_sf"/>
</dbReference>
<comment type="subcellular location">
    <subcellularLocation>
        <location evidence="1 7">Cell membrane</location>
        <topology evidence="1 7">Multi-pass membrane protein</topology>
    </subcellularLocation>
</comment>
<feature type="transmembrane region" description="Helical" evidence="7">
    <location>
        <begin position="105"/>
        <end position="126"/>
    </location>
</feature>
<dbReference type="EMBL" id="FOIM01000006">
    <property type="protein sequence ID" value="SET45590.1"/>
    <property type="molecule type" value="Genomic_DNA"/>
</dbReference>
<evidence type="ECO:0000313" key="9">
    <source>
        <dbReference type="EMBL" id="SET45590.1"/>
    </source>
</evidence>
<protein>
    <submittedName>
        <fullName evidence="9">Carbohydrate ABC transporter membrane protein 1, CUT1 family</fullName>
    </submittedName>
</protein>
<dbReference type="Proteomes" id="UP000198508">
    <property type="component" value="Unassembled WGS sequence"/>
</dbReference>
<evidence type="ECO:0000256" key="2">
    <source>
        <dbReference type="ARBA" id="ARBA00022448"/>
    </source>
</evidence>
<keyword evidence="10" id="KW-1185">Reference proteome</keyword>
<accession>A0A1I0EK91</accession>
<evidence type="ECO:0000256" key="4">
    <source>
        <dbReference type="ARBA" id="ARBA00022692"/>
    </source>
</evidence>
<dbReference type="STRING" id="460384.SAMN05216313_106187"/>
<dbReference type="PROSITE" id="PS50928">
    <property type="entry name" value="ABC_TM1"/>
    <property type="match status" value="1"/>
</dbReference>
<comment type="similarity">
    <text evidence="7">Belongs to the binding-protein-dependent transport system permease family.</text>
</comment>
<evidence type="ECO:0000313" key="10">
    <source>
        <dbReference type="Proteomes" id="UP000198508"/>
    </source>
</evidence>
<dbReference type="GO" id="GO:0005886">
    <property type="term" value="C:plasma membrane"/>
    <property type="evidence" value="ECO:0007669"/>
    <property type="project" value="UniProtKB-SubCell"/>
</dbReference>
<dbReference type="AlphaFoldDB" id="A0A1I0EK91"/>